<organism evidence="6 7">
    <name type="scientific">Salibacter halophilus</name>
    <dbReference type="NCBI Taxonomy" id="1803916"/>
    <lineage>
        <taxon>Bacteria</taxon>
        <taxon>Pseudomonadati</taxon>
        <taxon>Bacteroidota</taxon>
        <taxon>Flavobacteriia</taxon>
        <taxon>Flavobacteriales</taxon>
        <taxon>Salibacteraceae</taxon>
        <taxon>Salibacter</taxon>
    </lineage>
</organism>
<evidence type="ECO:0000256" key="1">
    <source>
        <dbReference type="ARBA" id="ARBA00004442"/>
    </source>
</evidence>
<evidence type="ECO:0000256" key="3">
    <source>
        <dbReference type="ARBA" id="ARBA00023237"/>
    </source>
</evidence>
<evidence type="ECO:0000313" key="6">
    <source>
        <dbReference type="EMBL" id="KAB1062042.1"/>
    </source>
</evidence>
<dbReference type="PANTHER" id="PTHR30329:SF21">
    <property type="entry name" value="LIPOPROTEIN YIAD-RELATED"/>
    <property type="match status" value="1"/>
</dbReference>
<keyword evidence="7" id="KW-1185">Reference proteome</keyword>
<dbReference type="Pfam" id="PF00691">
    <property type="entry name" value="OmpA"/>
    <property type="match status" value="1"/>
</dbReference>
<protein>
    <submittedName>
        <fullName evidence="6">OmpA family protein</fullName>
    </submittedName>
</protein>
<dbReference type="InterPro" id="IPR006664">
    <property type="entry name" value="OMP_bac"/>
</dbReference>
<dbReference type="AlphaFoldDB" id="A0A6N6M1N5"/>
<dbReference type="CDD" id="cd07185">
    <property type="entry name" value="OmpA_C-like"/>
    <property type="match status" value="1"/>
</dbReference>
<keyword evidence="3" id="KW-0998">Cell outer membrane</keyword>
<dbReference type="RefSeq" id="WP_151170088.1">
    <property type="nucleotide sequence ID" value="NZ_WACR01000013.1"/>
</dbReference>
<dbReference type="OrthoDB" id="9782229at2"/>
<dbReference type="InterPro" id="IPR036737">
    <property type="entry name" value="OmpA-like_sf"/>
</dbReference>
<evidence type="ECO:0000256" key="4">
    <source>
        <dbReference type="PROSITE-ProRule" id="PRU00473"/>
    </source>
</evidence>
<gene>
    <name evidence="6" type="ORF">F3059_13275</name>
</gene>
<comment type="subcellular location">
    <subcellularLocation>
        <location evidence="1">Cell outer membrane</location>
    </subcellularLocation>
</comment>
<dbReference type="Proteomes" id="UP000435357">
    <property type="component" value="Unassembled WGS sequence"/>
</dbReference>
<sequence>MRTILFLQLLLFASIGFGQNLIPNGDFEKKRGRRYTHRPWRFINTVDRFVLDGDTRRPYGTEDWALPQPQSGNVYVGIRVYAKYREFLQIRLTDELEKGERYLFEMYVHPSERYNSYLRSIGASFYHRRPYYTSEYYIYKNPPQVEEYRHEGIFAADTAQDGWVRVSGTFKSNGTEKYISVGNFSKKRIRDKFKKKKWYVPDYWKFKAYYFIDNIALYKIRDEEPEDKEDLQPLALIDTTVHIPDTLPYSIEDENYIYTIDEKRQLVLENIRFEFGSDELIPTSYRDLELVLEYLNANREARLKIVGHTDNVGDKRDNMRLSIKRAKRVYDYFTDNQIRPDRLEYEGKGESDPLHLNNTRQNRAKNRRVEILLLE</sequence>
<dbReference type="InterPro" id="IPR050330">
    <property type="entry name" value="Bact_OuterMem_StrucFunc"/>
</dbReference>
<dbReference type="EMBL" id="WACR01000013">
    <property type="protein sequence ID" value="KAB1062042.1"/>
    <property type="molecule type" value="Genomic_DNA"/>
</dbReference>
<name>A0A6N6M1N5_9FLAO</name>
<feature type="domain" description="OmpA-like" evidence="5">
    <location>
        <begin position="260"/>
        <end position="375"/>
    </location>
</feature>
<dbReference type="PRINTS" id="PR01021">
    <property type="entry name" value="OMPADOMAIN"/>
</dbReference>
<accession>A0A6N6M1N5</accession>
<evidence type="ECO:0000259" key="5">
    <source>
        <dbReference type="PROSITE" id="PS51123"/>
    </source>
</evidence>
<dbReference type="InterPro" id="IPR006665">
    <property type="entry name" value="OmpA-like"/>
</dbReference>
<evidence type="ECO:0000313" key="7">
    <source>
        <dbReference type="Proteomes" id="UP000435357"/>
    </source>
</evidence>
<reference evidence="6 7" key="1">
    <citation type="submission" date="2019-09" db="EMBL/GenBank/DDBJ databases">
        <title>Genomes of Cryomorphaceae.</title>
        <authorList>
            <person name="Bowman J.P."/>
        </authorList>
    </citation>
    <scope>NUCLEOTIDE SEQUENCE [LARGE SCALE GENOMIC DNA]</scope>
    <source>
        <strain evidence="6 7">KCTC 52047</strain>
    </source>
</reference>
<evidence type="ECO:0000256" key="2">
    <source>
        <dbReference type="ARBA" id="ARBA00023136"/>
    </source>
</evidence>
<dbReference type="Gene3D" id="3.30.1330.60">
    <property type="entry name" value="OmpA-like domain"/>
    <property type="match status" value="1"/>
</dbReference>
<dbReference type="GO" id="GO:0009279">
    <property type="term" value="C:cell outer membrane"/>
    <property type="evidence" value="ECO:0007669"/>
    <property type="project" value="UniProtKB-SubCell"/>
</dbReference>
<dbReference type="SUPFAM" id="SSF103088">
    <property type="entry name" value="OmpA-like"/>
    <property type="match status" value="1"/>
</dbReference>
<dbReference type="PROSITE" id="PS51123">
    <property type="entry name" value="OMPA_2"/>
    <property type="match status" value="1"/>
</dbReference>
<proteinExistence type="predicted"/>
<keyword evidence="2 4" id="KW-0472">Membrane</keyword>
<comment type="caution">
    <text evidence="6">The sequence shown here is derived from an EMBL/GenBank/DDBJ whole genome shotgun (WGS) entry which is preliminary data.</text>
</comment>
<dbReference type="PANTHER" id="PTHR30329">
    <property type="entry name" value="STATOR ELEMENT OF FLAGELLAR MOTOR COMPLEX"/>
    <property type="match status" value="1"/>
</dbReference>